<dbReference type="InterPro" id="IPR001387">
    <property type="entry name" value="Cro/C1-type_HTH"/>
</dbReference>
<dbReference type="AlphaFoldDB" id="A0A934X8D9"/>
<proteinExistence type="predicted"/>
<dbReference type="PROSITE" id="PS50943">
    <property type="entry name" value="HTH_CROC1"/>
    <property type="match status" value="1"/>
</dbReference>
<dbReference type="InterPro" id="IPR010982">
    <property type="entry name" value="Lambda_DNA-bd_dom_sf"/>
</dbReference>
<feature type="domain" description="HTH cro/C1-type" evidence="1">
    <location>
        <begin position="12"/>
        <end position="60"/>
    </location>
</feature>
<dbReference type="SMART" id="SM00530">
    <property type="entry name" value="HTH_XRE"/>
    <property type="match status" value="1"/>
</dbReference>
<evidence type="ECO:0000259" key="1">
    <source>
        <dbReference type="PROSITE" id="PS50943"/>
    </source>
</evidence>
<evidence type="ECO:0000313" key="5">
    <source>
        <dbReference type="Proteomes" id="UP000718281"/>
    </source>
</evidence>
<evidence type="ECO:0000313" key="3">
    <source>
        <dbReference type="EMBL" id="MBK7273315.1"/>
    </source>
</evidence>
<dbReference type="Proteomes" id="UP000886632">
    <property type="component" value="Unassembled WGS sequence"/>
</dbReference>
<organism evidence="2 5">
    <name type="scientific">Candidatus Phosphoribacter hodrii</name>
    <dbReference type="NCBI Taxonomy" id="2953743"/>
    <lineage>
        <taxon>Bacteria</taxon>
        <taxon>Bacillati</taxon>
        <taxon>Actinomycetota</taxon>
        <taxon>Actinomycetes</taxon>
        <taxon>Micrococcales</taxon>
        <taxon>Dermatophilaceae</taxon>
        <taxon>Candidatus Phosphoribacter</taxon>
    </lineage>
</organism>
<evidence type="ECO:0000313" key="2">
    <source>
        <dbReference type="EMBL" id="MBK6302143.1"/>
    </source>
</evidence>
<dbReference type="CDD" id="cd00093">
    <property type="entry name" value="HTH_XRE"/>
    <property type="match status" value="1"/>
</dbReference>
<dbReference type="Proteomes" id="UP000718281">
    <property type="component" value="Unassembled WGS sequence"/>
</dbReference>
<reference evidence="5 6" key="1">
    <citation type="submission" date="2020-10" db="EMBL/GenBank/DDBJ databases">
        <title>Connecting structure to function with the recovery of over 1000 high-quality activated sludge metagenome-assembled genomes encoding full-length rRNA genes using long-read sequencing.</title>
        <authorList>
            <person name="Singleton C.M."/>
            <person name="Petriglieri F."/>
            <person name="Kristensen J.M."/>
            <person name="Kirkegaard R.H."/>
            <person name="Michaelsen T.Y."/>
            <person name="Andersen M.H."/>
            <person name="Karst S.M."/>
            <person name="Dueholm M.S."/>
            <person name="Nielsen P.H."/>
            <person name="Albertsen M."/>
        </authorList>
    </citation>
    <scope>NUCLEOTIDE SEQUENCE [LARGE SCALE GENOMIC DNA]</scope>
    <source>
        <strain evidence="2">AalE_18-Q3-R2-46_BAT3C.188</strain>
        <strain evidence="3">Ega_18-Q3-R5-49_MAXAC.001</strain>
        <strain evidence="4">Ribe_18-Q3-R11-54_MAXAC.001</strain>
    </source>
</reference>
<dbReference type="Proteomes" id="UP000726105">
    <property type="component" value="Unassembled WGS sequence"/>
</dbReference>
<dbReference type="Gene3D" id="1.10.260.40">
    <property type="entry name" value="lambda repressor-like DNA-binding domains"/>
    <property type="match status" value="1"/>
</dbReference>
<protein>
    <submittedName>
        <fullName evidence="2">Helix-turn-helix transcriptional regulator</fullName>
    </submittedName>
</protein>
<gene>
    <name evidence="2" type="ORF">IPF40_14275</name>
    <name evidence="3" type="ORF">IPI13_09155</name>
    <name evidence="4" type="ORF">IPP00_01695</name>
</gene>
<dbReference type="Pfam" id="PF13560">
    <property type="entry name" value="HTH_31"/>
    <property type="match status" value="1"/>
</dbReference>
<accession>A0A934X8D9</accession>
<dbReference type="EMBL" id="JADJIB010000003">
    <property type="protein sequence ID" value="MBK7273315.1"/>
    <property type="molecule type" value="Genomic_DNA"/>
</dbReference>
<dbReference type="SUPFAM" id="SSF47413">
    <property type="entry name" value="lambda repressor-like DNA-binding domains"/>
    <property type="match status" value="1"/>
</dbReference>
<evidence type="ECO:0000313" key="4">
    <source>
        <dbReference type="EMBL" id="MBL0002752.1"/>
    </source>
</evidence>
<dbReference type="EMBL" id="JADIXZ010000007">
    <property type="protein sequence ID" value="MBK6302143.1"/>
    <property type="molecule type" value="Genomic_DNA"/>
</dbReference>
<dbReference type="EMBL" id="JADKGK010000005">
    <property type="protein sequence ID" value="MBL0002752.1"/>
    <property type="molecule type" value="Genomic_DNA"/>
</dbReference>
<sequence>MLTTVRDLGAAVRHRRREARLTQAMLAQRAGVSRQWLSGFESGKNPAVELGKVLDVLTALDLALELVSAPPPETGTDVDPFAGFFAERT</sequence>
<name>A0A934X8D9_9MICO</name>
<dbReference type="GO" id="GO:0003677">
    <property type="term" value="F:DNA binding"/>
    <property type="evidence" value="ECO:0007669"/>
    <property type="project" value="InterPro"/>
</dbReference>
<comment type="caution">
    <text evidence="2">The sequence shown here is derived from an EMBL/GenBank/DDBJ whole genome shotgun (WGS) entry which is preliminary data.</text>
</comment>
<evidence type="ECO:0000313" key="6">
    <source>
        <dbReference type="Proteomes" id="UP000726105"/>
    </source>
</evidence>